<evidence type="ECO:0008006" key="3">
    <source>
        <dbReference type="Google" id="ProtNLM"/>
    </source>
</evidence>
<protein>
    <recommendedName>
        <fullName evidence="3">Retrotransposon gag domain-containing protein</fullName>
    </recommendedName>
</protein>
<name>A0AAD1QZM0_PELCU</name>
<dbReference type="Proteomes" id="UP001295444">
    <property type="component" value="Chromosome 01"/>
</dbReference>
<reference evidence="1" key="1">
    <citation type="submission" date="2022-03" db="EMBL/GenBank/DDBJ databases">
        <authorList>
            <person name="Alioto T."/>
            <person name="Alioto T."/>
            <person name="Gomez Garrido J."/>
        </authorList>
    </citation>
    <scope>NUCLEOTIDE SEQUENCE</scope>
</reference>
<dbReference type="PANTHER" id="PTHR33198">
    <property type="entry name" value="ANK_REP_REGION DOMAIN-CONTAINING PROTEIN-RELATED"/>
    <property type="match status" value="1"/>
</dbReference>
<organism evidence="1 2">
    <name type="scientific">Pelobates cultripes</name>
    <name type="common">Western spadefoot toad</name>
    <dbReference type="NCBI Taxonomy" id="61616"/>
    <lineage>
        <taxon>Eukaryota</taxon>
        <taxon>Metazoa</taxon>
        <taxon>Chordata</taxon>
        <taxon>Craniata</taxon>
        <taxon>Vertebrata</taxon>
        <taxon>Euteleostomi</taxon>
        <taxon>Amphibia</taxon>
        <taxon>Batrachia</taxon>
        <taxon>Anura</taxon>
        <taxon>Pelobatoidea</taxon>
        <taxon>Pelobatidae</taxon>
        <taxon>Pelobates</taxon>
    </lineage>
</organism>
<dbReference type="EMBL" id="OW240912">
    <property type="protein sequence ID" value="CAH2220420.1"/>
    <property type="molecule type" value="Genomic_DNA"/>
</dbReference>
<gene>
    <name evidence="1" type="ORF">PECUL_23A033903</name>
</gene>
<sequence>SKTLVELLKLLEDHFQPKPLEIEERFCFYQWQQQSGGDIKAYVVAIHKLAFTCSFGEYLPIALRDKFVLELNSETIQNKLLTEQTLTLTRAIEIASVMEMAVRDTAALNAQFYKEGVKEEVFREAVTPATAN</sequence>
<feature type="non-terminal residue" evidence="1">
    <location>
        <position position="1"/>
    </location>
</feature>
<keyword evidence="2" id="KW-1185">Reference proteome</keyword>
<dbReference type="AlphaFoldDB" id="A0AAD1QZM0"/>
<evidence type="ECO:0000313" key="1">
    <source>
        <dbReference type="EMBL" id="CAH2220420.1"/>
    </source>
</evidence>
<accession>A0AAD1QZM0</accession>
<evidence type="ECO:0000313" key="2">
    <source>
        <dbReference type="Proteomes" id="UP001295444"/>
    </source>
</evidence>
<proteinExistence type="predicted"/>
<dbReference type="PANTHER" id="PTHR33198:SF19">
    <property type="entry name" value="CCHC-TYPE DOMAIN-CONTAINING PROTEIN"/>
    <property type="match status" value="1"/>
</dbReference>